<keyword evidence="2" id="KW-1185">Reference proteome</keyword>
<evidence type="ECO:0000313" key="2">
    <source>
        <dbReference type="Proteomes" id="UP001172101"/>
    </source>
</evidence>
<evidence type="ECO:0000313" key="1">
    <source>
        <dbReference type="EMBL" id="KAK0722281.1"/>
    </source>
</evidence>
<sequence length="206" mass="22921">TKIRVHGKLGQHSNFFAFLQRWCTTFVWRVKRRGTTNPGSKYLTYAPLLASRKRGTLAVATMHTEHVAFALDAVNSGNPRAVISTHNRKPPFTDLAAIRLAIRWRQVALSRTIPRWMRKVQVERVRRAVLEFVNGPHKVGKLLGVLPCKCAAWRAINVDALAIQSISVETVPANKRPGAVISGGFESIVRDLGAVPGRHQPDGQHK</sequence>
<dbReference type="RefSeq" id="XP_060298205.1">
    <property type="nucleotide sequence ID" value="XM_060433799.1"/>
</dbReference>
<dbReference type="EMBL" id="JAUIRO010000003">
    <property type="protein sequence ID" value="KAK0722281.1"/>
    <property type="molecule type" value="Genomic_DNA"/>
</dbReference>
<comment type="caution">
    <text evidence="1">The sequence shown here is derived from an EMBL/GenBank/DDBJ whole genome shotgun (WGS) entry which is preliminary data.</text>
</comment>
<accession>A0AA40AUJ1</accession>
<name>A0AA40AUJ1_9PEZI</name>
<proteinExistence type="predicted"/>
<dbReference type="Proteomes" id="UP001172101">
    <property type="component" value="Unassembled WGS sequence"/>
</dbReference>
<dbReference type="GeneID" id="85317069"/>
<feature type="non-terminal residue" evidence="1">
    <location>
        <position position="1"/>
    </location>
</feature>
<protein>
    <submittedName>
        <fullName evidence="1">Uncharacterized protein</fullName>
    </submittedName>
</protein>
<reference evidence="1" key="1">
    <citation type="submission" date="2023-06" db="EMBL/GenBank/DDBJ databases">
        <title>Genome-scale phylogeny and comparative genomics of the fungal order Sordariales.</title>
        <authorList>
            <consortium name="Lawrence Berkeley National Laboratory"/>
            <person name="Hensen N."/>
            <person name="Bonometti L."/>
            <person name="Westerberg I."/>
            <person name="Brannstrom I.O."/>
            <person name="Guillou S."/>
            <person name="Cros-Aarteil S."/>
            <person name="Calhoun S."/>
            <person name="Haridas S."/>
            <person name="Kuo A."/>
            <person name="Mondo S."/>
            <person name="Pangilinan J."/>
            <person name="Riley R."/>
            <person name="LaButti K."/>
            <person name="Andreopoulos B."/>
            <person name="Lipzen A."/>
            <person name="Chen C."/>
            <person name="Yanf M."/>
            <person name="Daum C."/>
            <person name="Ng V."/>
            <person name="Clum A."/>
            <person name="Steindorff A."/>
            <person name="Ohm R."/>
            <person name="Martin F."/>
            <person name="Silar P."/>
            <person name="Natvig D."/>
            <person name="Lalanne C."/>
            <person name="Gautier V."/>
            <person name="Ament-velasquez S.L."/>
            <person name="Kruys A."/>
            <person name="Hutchinson M.I."/>
            <person name="Powell A.J."/>
            <person name="Barry K."/>
            <person name="Miller A.N."/>
            <person name="Grigoriev I.V."/>
            <person name="Debuchy R."/>
            <person name="Gladieux P."/>
            <person name="Thoren M.H."/>
            <person name="Johannesson H."/>
        </authorList>
    </citation>
    <scope>NUCLEOTIDE SEQUENCE</scope>
    <source>
        <strain evidence="1">SMH2392-1A</strain>
    </source>
</reference>
<dbReference type="AlphaFoldDB" id="A0AA40AUJ1"/>
<gene>
    <name evidence="1" type="ORF">B0T26DRAFT_211324</name>
</gene>
<organism evidence="1 2">
    <name type="scientific">Lasiosphaeria miniovina</name>
    <dbReference type="NCBI Taxonomy" id="1954250"/>
    <lineage>
        <taxon>Eukaryota</taxon>
        <taxon>Fungi</taxon>
        <taxon>Dikarya</taxon>
        <taxon>Ascomycota</taxon>
        <taxon>Pezizomycotina</taxon>
        <taxon>Sordariomycetes</taxon>
        <taxon>Sordariomycetidae</taxon>
        <taxon>Sordariales</taxon>
        <taxon>Lasiosphaeriaceae</taxon>
        <taxon>Lasiosphaeria</taxon>
    </lineage>
</organism>